<evidence type="ECO:0000313" key="5">
    <source>
        <dbReference type="EMBL" id="OYD59162.1"/>
    </source>
</evidence>
<protein>
    <submittedName>
        <fullName evidence="5">GntR family transcriptional regulator</fullName>
    </submittedName>
</protein>
<dbReference type="SMART" id="SM00895">
    <property type="entry name" value="FCD"/>
    <property type="match status" value="1"/>
</dbReference>
<dbReference type="InterPro" id="IPR000524">
    <property type="entry name" value="Tscrpt_reg_HTH_GntR"/>
</dbReference>
<keyword evidence="1" id="KW-0805">Transcription regulation</keyword>
<dbReference type="SUPFAM" id="SSF46785">
    <property type="entry name" value="Winged helix' DNA-binding domain"/>
    <property type="match status" value="1"/>
</dbReference>
<dbReference type="PANTHER" id="PTHR43537:SF24">
    <property type="entry name" value="GLUCONATE OPERON TRANSCRIPTIONAL REPRESSOR"/>
    <property type="match status" value="1"/>
</dbReference>
<keyword evidence="6" id="KW-1185">Reference proteome</keyword>
<reference evidence="5 6" key="1">
    <citation type="submission" date="2017-07" db="EMBL/GenBank/DDBJ databases">
        <title>Fictibacillus sp. nov. GDSW-R2A3 Genome sequencing and assembly.</title>
        <authorList>
            <person name="Mayilraj S."/>
        </authorList>
    </citation>
    <scope>NUCLEOTIDE SEQUENCE [LARGE SCALE GENOMIC DNA]</scope>
    <source>
        <strain evidence="5 6">GDSW-R2A3</strain>
    </source>
</reference>
<dbReference type="Gene3D" id="1.10.10.10">
    <property type="entry name" value="Winged helix-like DNA-binding domain superfamily/Winged helix DNA-binding domain"/>
    <property type="match status" value="1"/>
</dbReference>
<dbReference type="InterPro" id="IPR036388">
    <property type="entry name" value="WH-like_DNA-bd_sf"/>
</dbReference>
<dbReference type="InterPro" id="IPR036390">
    <property type="entry name" value="WH_DNA-bd_sf"/>
</dbReference>
<keyword evidence="2" id="KW-0238">DNA-binding</keyword>
<proteinExistence type="predicted"/>
<dbReference type="SUPFAM" id="SSF48008">
    <property type="entry name" value="GntR ligand-binding domain-like"/>
    <property type="match status" value="1"/>
</dbReference>
<name>A0A235FD46_9BACL</name>
<dbReference type="PROSITE" id="PS50949">
    <property type="entry name" value="HTH_GNTR"/>
    <property type="match status" value="1"/>
</dbReference>
<evidence type="ECO:0000259" key="4">
    <source>
        <dbReference type="PROSITE" id="PS50949"/>
    </source>
</evidence>
<dbReference type="InterPro" id="IPR011711">
    <property type="entry name" value="GntR_C"/>
</dbReference>
<dbReference type="SMART" id="SM00345">
    <property type="entry name" value="HTH_GNTR"/>
    <property type="match status" value="1"/>
</dbReference>
<dbReference type="Proteomes" id="UP000215059">
    <property type="component" value="Unassembled WGS sequence"/>
</dbReference>
<sequence length="218" mass="25225">MNTTNKMSKQQYAYQVIRSRILDSRYEPGHRVVIDQLARELKTSAIPVREAIRQLEADGLITFTPNSGAIVTPFNEKAYMETLSVLAVLEGVATSLSSRHVTKQSLSELTKLNERMSEALQDLDLPLFSSYNREFHKLTYQYCGNEYLLQSILQTWQRLDSVRKKGTALRPDRMKKSIEEHETLIRLMSEKASEQKIEEFARRHKLNTLQAFLEKKNS</sequence>
<dbReference type="Pfam" id="PF00392">
    <property type="entry name" value="GntR"/>
    <property type="match status" value="1"/>
</dbReference>
<dbReference type="RefSeq" id="WP_094251123.1">
    <property type="nucleotide sequence ID" value="NZ_JBHLXL010000001.1"/>
</dbReference>
<dbReference type="EMBL" id="NOII01000001">
    <property type="protein sequence ID" value="OYD59162.1"/>
    <property type="molecule type" value="Genomic_DNA"/>
</dbReference>
<dbReference type="PANTHER" id="PTHR43537">
    <property type="entry name" value="TRANSCRIPTIONAL REGULATOR, GNTR FAMILY"/>
    <property type="match status" value="1"/>
</dbReference>
<evidence type="ECO:0000256" key="3">
    <source>
        <dbReference type="ARBA" id="ARBA00023163"/>
    </source>
</evidence>
<evidence type="ECO:0000256" key="1">
    <source>
        <dbReference type="ARBA" id="ARBA00023015"/>
    </source>
</evidence>
<evidence type="ECO:0000256" key="2">
    <source>
        <dbReference type="ARBA" id="ARBA00023125"/>
    </source>
</evidence>
<keyword evidence="3" id="KW-0804">Transcription</keyword>
<dbReference type="InterPro" id="IPR008920">
    <property type="entry name" value="TF_FadR/GntR_C"/>
</dbReference>
<feature type="domain" description="HTH gntR-type" evidence="4">
    <location>
        <begin position="7"/>
        <end position="74"/>
    </location>
</feature>
<dbReference type="OrthoDB" id="114741at2"/>
<dbReference type="CDD" id="cd07377">
    <property type="entry name" value="WHTH_GntR"/>
    <property type="match status" value="1"/>
</dbReference>
<accession>A0A235FD46</accession>
<dbReference type="Gene3D" id="1.20.120.530">
    <property type="entry name" value="GntR ligand-binding domain-like"/>
    <property type="match status" value="1"/>
</dbReference>
<dbReference type="GO" id="GO:0003700">
    <property type="term" value="F:DNA-binding transcription factor activity"/>
    <property type="evidence" value="ECO:0007669"/>
    <property type="project" value="InterPro"/>
</dbReference>
<dbReference type="Pfam" id="PF07729">
    <property type="entry name" value="FCD"/>
    <property type="match status" value="1"/>
</dbReference>
<comment type="caution">
    <text evidence="5">The sequence shown here is derived from an EMBL/GenBank/DDBJ whole genome shotgun (WGS) entry which is preliminary data.</text>
</comment>
<dbReference type="GO" id="GO:0003677">
    <property type="term" value="F:DNA binding"/>
    <property type="evidence" value="ECO:0007669"/>
    <property type="project" value="UniProtKB-KW"/>
</dbReference>
<organism evidence="5 6">
    <name type="scientific">Fictibacillus aquaticus</name>
    <dbReference type="NCBI Taxonomy" id="2021314"/>
    <lineage>
        <taxon>Bacteria</taxon>
        <taxon>Bacillati</taxon>
        <taxon>Bacillota</taxon>
        <taxon>Bacilli</taxon>
        <taxon>Bacillales</taxon>
        <taxon>Fictibacillaceae</taxon>
        <taxon>Fictibacillus</taxon>
    </lineage>
</organism>
<evidence type="ECO:0000313" key="6">
    <source>
        <dbReference type="Proteomes" id="UP000215059"/>
    </source>
</evidence>
<gene>
    <name evidence="5" type="ORF">CGZ90_04495</name>
</gene>
<dbReference type="AlphaFoldDB" id="A0A235FD46"/>